<dbReference type="Proteomes" id="UP001271263">
    <property type="component" value="Unassembled WGS sequence"/>
</dbReference>
<gene>
    <name evidence="1" type="ORF">OS133_06115</name>
    <name evidence="2" type="ORF">OS134_10075</name>
</gene>
<evidence type="ECO:0000313" key="4">
    <source>
        <dbReference type="Proteomes" id="UP001271263"/>
    </source>
</evidence>
<dbReference type="GO" id="GO:0008168">
    <property type="term" value="F:methyltransferase activity"/>
    <property type="evidence" value="ECO:0007669"/>
    <property type="project" value="UniProtKB-KW"/>
</dbReference>
<evidence type="ECO:0000313" key="1">
    <source>
        <dbReference type="EMBL" id="MDR8523260.1"/>
    </source>
</evidence>
<keyword evidence="1" id="KW-0489">Methyltransferase</keyword>
<dbReference type="InterPro" id="IPR029063">
    <property type="entry name" value="SAM-dependent_MTases_sf"/>
</dbReference>
<dbReference type="EMBL" id="JAPMLD010000003">
    <property type="protein sequence ID" value="MDW4824401.1"/>
    <property type="molecule type" value="Genomic_DNA"/>
</dbReference>
<dbReference type="SUPFAM" id="SSF53335">
    <property type="entry name" value="S-adenosyl-L-methionine-dependent methyltransferases"/>
    <property type="match status" value="1"/>
</dbReference>
<dbReference type="Gene3D" id="3.40.50.150">
    <property type="entry name" value="Vaccinia Virus protein VP39"/>
    <property type="match status" value="1"/>
</dbReference>
<keyword evidence="4" id="KW-1185">Reference proteome</keyword>
<proteinExistence type="predicted"/>
<dbReference type="RefSeq" id="WP_310654310.1">
    <property type="nucleotide sequence ID" value="NZ_JAPMLA010000003.1"/>
</dbReference>
<sequence>MSKHWDQYWKQGHLTSFGESFEGNYTGVLHQVWSELVESLPNQFNVLDIATGNGAIPLLFKESLSGTEKSGKIIGVDLAQVNQPEDDNSSVNVKLLSNVNCCELPFEAETFEVVTSQFGIEYAPLNDAMIEALRVLKSKGILQLVVHHSESMVMRRNRKIVDLVSNDLVRQVFNLLDVMAVQMGELRSNIDLARIKDNRESEENRVELNRLIGELVKLDEEALKDSDLMVYIGTLFKTGIFWSVSKKKEYLAFAKAELLTLEKRLTELLNASVTQDDLSSLITRAGKAARLQEIKVIKTSELDDVLAWKVVFFKH</sequence>
<keyword evidence="1" id="KW-0808">Transferase</keyword>
<dbReference type="CDD" id="cd02440">
    <property type="entry name" value="AdoMet_MTases"/>
    <property type="match status" value="1"/>
</dbReference>
<organism evidence="1 3">
    <name type="scientific">Shewanella fidelis</name>
    <dbReference type="NCBI Taxonomy" id="173509"/>
    <lineage>
        <taxon>Bacteria</taxon>
        <taxon>Pseudomonadati</taxon>
        <taxon>Pseudomonadota</taxon>
        <taxon>Gammaproteobacteria</taxon>
        <taxon>Alteromonadales</taxon>
        <taxon>Shewanellaceae</taxon>
        <taxon>Shewanella</taxon>
    </lineage>
</organism>
<evidence type="ECO:0000313" key="3">
    <source>
        <dbReference type="Proteomes" id="UP001259340"/>
    </source>
</evidence>
<name>A0AAW8NLS5_9GAMM</name>
<reference evidence="2 4" key="1">
    <citation type="journal article" date="2022" name="bioRxiv">
        <title>Prophages regulate Shewanella fidelis 3313 motility and biofilm formation: implications for gut colonization dynamics in Ciona robusta.</title>
        <authorList>
            <person name="Natarajan O."/>
            <person name="Gibboney S.L."/>
            <person name="Young M.N."/>
            <person name="Lim S.J."/>
            <person name="Pluta N."/>
            <person name="Atkinson C.G."/>
            <person name="Leigh B.A."/>
            <person name="Liberti A."/>
            <person name="Kees E.D."/>
            <person name="Breitbart M."/>
            <person name="Gralnick J.A."/>
            <person name="Dishaw L.J."/>
        </authorList>
    </citation>
    <scope>NUCLEOTIDE SEQUENCE [LARGE SCALE GENOMIC DNA]</scope>
    <source>
        <strain evidence="2 4">JG4066</strain>
    </source>
</reference>
<comment type="caution">
    <text evidence="1">The sequence shown here is derived from an EMBL/GenBank/DDBJ whole genome shotgun (WGS) entry which is preliminary data.</text>
</comment>
<dbReference type="AlphaFoldDB" id="A0AAW8NLS5"/>
<reference evidence="1" key="2">
    <citation type="submission" date="2022-11" db="EMBL/GenBank/DDBJ databases">
        <title>Prophages regulate Shewanella fidelis motility and biofilm formation: implications for gut colonization dynamics in Ciona robusta.</title>
        <authorList>
            <person name="Natarajan O."/>
            <person name="Gibboney S.L."/>
            <person name="Young M.N."/>
            <person name="Lim S.J."/>
            <person name="Pluta N."/>
            <person name="Atkinson C.G.F."/>
            <person name="Leigh B.A."/>
            <person name="Liberti A."/>
            <person name="Kees E."/>
            <person name="Breitbart M."/>
            <person name="Gralnick J."/>
            <person name="Dishaw L.J."/>
        </authorList>
    </citation>
    <scope>NUCLEOTIDE SEQUENCE</scope>
    <source>
        <strain evidence="1">3313</strain>
    </source>
</reference>
<accession>A0AAW8NLS5</accession>
<dbReference type="EMBL" id="JAPMLE010000001">
    <property type="protein sequence ID" value="MDR8523260.1"/>
    <property type="molecule type" value="Genomic_DNA"/>
</dbReference>
<evidence type="ECO:0000313" key="2">
    <source>
        <dbReference type="EMBL" id="MDW4824401.1"/>
    </source>
</evidence>
<dbReference type="GO" id="GO:0032259">
    <property type="term" value="P:methylation"/>
    <property type="evidence" value="ECO:0007669"/>
    <property type="project" value="UniProtKB-KW"/>
</dbReference>
<protein>
    <submittedName>
        <fullName evidence="1">Class I SAM-dependent methyltransferase</fullName>
    </submittedName>
</protein>
<dbReference type="Pfam" id="PF01209">
    <property type="entry name" value="Ubie_methyltran"/>
    <property type="match status" value="1"/>
</dbReference>
<dbReference type="Proteomes" id="UP001259340">
    <property type="component" value="Unassembled WGS sequence"/>
</dbReference>